<evidence type="ECO:0000256" key="2">
    <source>
        <dbReference type="ARBA" id="ARBA00012438"/>
    </source>
</evidence>
<dbReference type="SMART" id="SM00388">
    <property type="entry name" value="HisKA"/>
    <property type="match status" value="1"/>
</dbReference>
<feature type="domain" description="PAC" evidence="10">
    <location>
        <begin position="424"/>
        <end position="476"/>
    </location>
</feature>
<comment type="caution">
    <text evidence="11">The sequence shown here is derived from an EMBL/GenBank/DDBJ whole genome shotgun (WGS) entry which is preliminary data.</text>
</comment>
<dbReference type="Gene3D" id="3.30.565.10">
    <property type="entry name" value="Histidine kinase-like ATPase, C-terminal domain"/>
    <property type="match status" value="1"/>
</dbReference>
<gene>
    <name evidence="11" type="ORF">ATJ93_3847</name>
</gene>
<dbReference type="InterPro" id="IPR003661">
    <property type="entry name" value="HisK_dim/P_dom"/>
</dbReference>
<dbReference type="InterPro" id="IPR001610">
    <property type="entry name" value="PAC"/>
</dbReference>
<dbReference type="GO" id="GO:0000155">
    <property type="term" value="F:phosphorelay sensor kinase activity"/>
    <property type="evidence" value="ECO:0007669"/>
    <property type="project" value="InterPro"/>
</dbReference>
<dbReference type="InterPro" id="IPR005467">
    <property type="entry name" value="His_kinase_dom"/>
</dbReference>
<dbReference type="InterPro" id="IPR004358">
    <property type="entry name" value="Sig_transdc_His_kin-like_C"/>
</dbReference>
<dbReference type="InterPro" id="IPR052162">
    <property type="entry name" value="Sensor_kinase/Photoreceptor"/>
</dbReference>
<feature type="region of interest" description="Disordered" evidence="7">
    <location>
        <begin position="1046"/>
        <end position="1065"/>
    </location>
</feature>
<evidence type="ECO:0000256" key="4">
    <source>
        <dbReference type="ARBA" id="ARBA00022679"/>
    </source>
</evidence>
<evidence type="ECO:0000256" key="7">
    <source>
        <dbReference type="SAM" id="MobiDB-lite"/>
    </source>
</evidence>
<dbReference type="PANTHER" id="PTHR43304:SF1">
    <property type="entry name" value="PAC DOMAIN-CONTAINING PROTEIN"/>
    <property type="match status" value="1"/>
</dbReference>
<dbReference type="InterPro" id="IPR000700">
    <property type="entry name" value="PAS-assoc_C"/>
</dbReference>
<reference evidence="11 12" key="1">
    <citation type="submission" date="2018-09" db="EMBL/GenBank/DDBJ databases">
        <title>Genomic Encyclopedia of Archaeal and Bacterial Type Strains, Phase II (KMG-II): from individual species to whole genera.</title>
        <authorList>
            <person name="Goeker M."/>
        </authorList>
    </citation>
    <scope>NUCLEOTIDE SEQUENCE [LARGE SCALE GENOMIC DNA]</scope>
    <source>
        <strain evidence="11 12">DSM 13151</strain>
    </source>
</reference>
<dbReference type="InterPro" id="IPR013656">
    <property type="entry name" value="PAS_4"/>
</dbReference>
<dbReference type="Gene3D" id="3.30.450.20">
    <property type="entry name" value="PAS domain"/>
    <property type="match status" value="6"/>
</dbReference>
<dbReference type="Gene3D" id="1.10.287.130">
    <property type="match status" value="1"/>
</dbReference>
<dbReference type="SMART" id="SM00086">
    <property type="entry name" value="PAC"/>
    <property type="match status" value="4"/>
</dbReference>
<proteinExistence type="predicted"/>
<dbReference type="SUPFAM" id="SSF55785">
    <property type="entry name" value="PYP-like sensor domain (PAS domain)"/>
    <property type="match status" value="6"/>
</dbReference>
<dbReference type="OrthoDB" id="106630at2157"/>
<dbReference type="PANTHER" id="PTHR43304">
    <property type="entry name" value="PHYTOCHROME-LIKE PROTEIN CPH1"/>
    <property type="match status" value="1"/>
</dbReference>
<dbReference type="SUPFAM" id="SSF55874">
    <property type="entry name" value="ATPase domain of HSP90 chaperone/DNA topoisomerase II/histidine kinase"/>
    <property type="match status" value="1"/>
</dbReference>
<evidence type="ECO:0000259" key="8">
    <source>
        <dbReference type="PROSITE" id="PS50109"/>
    </source>
</evidence>
<sequence length="1065" mass="120805">MVTRSLSDNLRETLALFGDSGAPRTTTEVADRLDLGRRATYERLDRLVDHGELETKKAGSSGRVWWRPRPRPTDRVSDASDWPAVAESLIGVLDDAEVGMFVLDADFEVVWVNDATERYFGLSDERVLGQDKRTLIEEQIAPVVEAEASFAKTVSATYDDNTYAERFECRVTAGEEREARWLEHRSRPITSGAYAGGRIELYYDITEQKQSERAHRYDQTRFESLVEAVEEYAICMLDTDGRVRSWNTGAEQIKGYAPDDVLGEHVSMFYTEDDREAGVPETNLAVAAETGSAQDEGWRVRSDGSRFRSNVTITAIRGADGELEGYAKVTQDMTEQRERERQLRRERNLTEQLLEIAPVRLAVFRTDGSIERMNSQARRQLGIDESAVAEFSIEDLNLSDVDGNPIAVEDHPVSAVLETREPVFDRMVQQERPDGRRRWVSLTATPLFDEDEQLDRIVVAGNDVTELKQKERQLERQRDELESELEDVFERVDDAFYAIDGEFRFTYVNDRAEELLGRTEAELLGCTVWEALSVADDDPIRDRFETAMATQTAASFERFSEPLGIWETVRVYPSESGLSIYFADITERKARERELEQYETIVETVDDGVYAVDPDARFVTVNEAFCEMTGYDRDELLGSHATTVHADEITPRAERLVTEAVEGERDVAKIDLDIQTSSGETIPAESRLAPFPIGDEYGRCGVVRDISDRVERERALEESERRYRTLAENFPNGAVGLYDDELTYTVAGGEYLETIGVSSDEIVGTTVSERYPDDLVAAIEPYFRAVFDGKSNSFEVAYRDRQLLAYTLPVRGADDEIAAGMLVIQDITERTEYQRRLEESNERLEQFAYAVSHDLQEPLRMVTSYLQLLENRYGDALDGDGEEFIDYAVNGAERMRRMIDGLLEYSRIETRGDPFESVDLMRLVEEVCADLQFRIEETDAEITAEGLPRVEGDASQIRQVLQNLLSNAITYSGDERPRIDVTAERDGPKWIVSVRDKGIGIDPDDTDRIFEVFERLHSREEHDGTGIGLALCRRIVERHDGEIRVESEPGEGSTFSFTLPASRDR</sequence>
<dbReference type="EC" id="2.7.13.3" evidence="2"/>
<dbReference type="InterPro" id="IPR036097">
    <property type="entry name" value="HisK_dim/P_sf"/>
</dbReference>
<dbReference type="FunFam" id="3.30.565.10:FF:000006">
    <property type="entry name" value="Sensor histidine kinase WalK"/>
    <property type="match status" value="1"/>
</dbReference>
<evidence type="ECO:0000259" key="10">
    <source>
        <dbReference type="PROSITE" id="PS50113"/>
    </source>
</evidence>
<dbReference type="SMART" id="SM00091">
    <property type="entry name" value="PAS"/>
    <property type="match status" value="5"/>
</dbReference>
<dbReference type="SUPFAM" id="SSF47384">
    <property type="entry name" value="Homodimeric domain of signal transducing histidine kinase"/>
    <property type="match status" value="1"/>
</dbReference>
<dbReference type="Pfam" id="PF02518">
    <property type="entry name" value="HATPase_c"/>
    <property type="match status" value="1"/>
</dbReference>
<keyword evidence="6" id="KW-0175">Coiled coil</keyword>
<dbReference type="PRINTS" id="PR00344">
    <property type="entry name" value="BCTRLSENSOR"/>
</dbReference>
<evidence type="ECO:0000313" key="11">
    <source>
        <dbReference type="EMBL" id="RKD89025.1"/>
    </source>
</evidence>
<dbReference type="InterPro" id="IPR035965">
    <property type="entry name" value="PAS-like_dom_sf"/>
</dbReference>
<feature type="domain" description="PAS" evidence="9">
    <location>
        <begin position="594"/>
        <end position="664"/>
    </location>
</feature>
<comment type="catalytic activity">
    <reaction evidence="1">
        <text>ATP + protein L-histidine = ADP + protein N-phospho-L-histidine.</text>
        <dbReference type="EC" id="2.7.13.3"/>
    </reaction>
</comment>
<protein>
    <recommendedName>
        <fullName evidence="2">histidine kinase</fullName>
        <ecNumber evidence="2">2.7.13.3</ecNumber>
    </recommendedName>
</protein>
<evidence type="ECO:0000259" key="9">
    <source>
        <dbReference type="PROSITE" id="PS50112"/>
    </source>
</evidence>
<evidence type="ECO:0000256" key="5">
    <source>
        <dbReference type="ARBA" id="ARBA00022777"/>
    </source>
</evidence>
<dbReference type="InterPro" id="IPR036890">
    <property type="entry name" value="HATPase_C_sf"/>
</dbReference>
<evidence type="ECO:0000256" key="1">
    <source>
        <dbReference type="ARBA" id="ARBA00000085"/>
    </source>
</evidence>
<keyword evidence="5" id="KW-0418">Kinase</keyword>
<keyword evidence="12" id="KW-1185">Reference proteome</keyword>
<accession>A0A3R7HGC0</accession>
<evidence type="ECO:0000256" key="3">
    <source>
        <dbReference type="ARBA" id="ARBA00022553"/>
    </source>
</evidence>
<dbReference type="EMBL" id="RAPO01000004">
    <property type="protein sequence ID" value="RKD89025.1"/>
    <property type="molecule type" value="Genomic_DNA"/>
</dbReference>
<feature type="domain" description="PAC" evidence="10">
    <location>
        <begin position="293"/>
        <end position="345"/>
    </location>
</feature>
<dbReference type="InterPro" id="IPR003594">
    <property type="entry name" value="HATPase_dom"/>
</dbReference>
<dbReference type="PROSITE" id="PS50113">
    <property type="entry name" value="PAC"/>
    <property type="match status" value="3"/>
</dbReference>
<dbReference type="Proteomes" id="UP000283805">
    <property type="component" value="Unassembled WGS sequence"/>
</dbReference>
<feature type="domain" description="PAC" evidence="10">
    <location>
        <begin position="777"/>
        <end position="839"/>
    </location>
</feature>
<feature type="domain" description="Histidine kinase" evidence="8">
    <location>
        <begin position="850"/>
        <end position="1063"/>
    </location>
</feature>
<dbReference type="Pfam" id="PF00989">
    <property type="entry name" value="PAS"/>
    <property type="match status" value="1"/>
</dbReference>
<dbReference type="RefSeq" id="WP_120246187.1">
    <property type="nucleotide sequence ID" value="NZ_RAPO01000004.1"/>
</dbReference>
<dbReference type="NCBIfam" id="TIGR00229">
    <property type="entry name" value="sensory_box"/>
    <property type="match status" value="6"/>
</dbReference>
<keyword evidence="3" id="KW-0597">Phosphoprotein</keyword>
<dbReference type="InterPro" id="IPR000014">
    <property type="entry name" value="PAS"/>
</dbReference>
<evidence type="ECO:0000256" key="6">
    <source>
        <dbReference type="SAM" id="Coils"/>
    </source>
</evidence>
<feature type="coiled-coil region" evidence="6">
    <location>
        <begin position="326"/>
        <end position="353"/>
    </location>
</feature>
<keyword evidence="4" id="KW-0808">Transferase</keyword>
<dbReference type="GO" id="GO:0006355">
    <property type="term" value="P:regulation of DNA-templated transcription"/>
    <property type="evidence" value="ECO:0007669"/>
    <property type="project" value="InterPro"/>
</dbReference>
<evidence type="ECO:0000313" key="12">
    <source>
        <dbReference type="Proteomes" id="UP000283805"/>
    </source>
</evidence>
<name>A0A3R7HGC0_9EURY</name>
<dbReference type="CDD" id="cd00082">
    <property type="entry name" value="HisKA"/>
    <property type="match status" value="1"/>
</dbReference>
<feature type="domain" description="PAS" evidence="9">
    <location>
        <begin position="218"/>
        <end position="289"/>
    </location>
</feature>
<dbReference type="PROSITE" id="PS50112">
    <property type="entry name" value="PAS"/>
    <property type="match status" value="4"/>
</dbReference>
<dbReference type="Pfam" id="PF08448">
    <property type="entry name" value="PAS_4"/>
    <property type="match status" value="5"/>
</dbReference>
<feature type="domain" description="PAS" evidence="9">
    <location>
        <begin position="85"/>
        <end position="142"/>
    </location>
</feature>
<dbReference type="Pfam" id="PF00512">
    <property type="entry name" value="HisKA"/>
    <property type="match status" value="1"/>
</dbReference>
<feature type="coiled-coil region" evidence="6">
    <location>
        <begin position="457"/>
        <end position="491"/>
    </location>
</feature>
<organism evidence="11 12">
    <name type="scientific">Halopiger aswanensis</name>
    <dbReference type="NCBI Taxonomy" id="148449"/>
    <lineage>
        <taxon>Archaea</taxon>
        <taxon>Methanobacteriati</taxon>
        <taxon>Methanobacteriota</taxon>
        <taxon>Stenosarchaea group</taxon>
        <taxon>Halobacteria</taxon>
        <taxon>Halobacteriales</taxon>
        <taxon>Natrialbaceae</taxon>
        <taxon>Halopiger</taxon>
    </lineage>
</organism>
<dbReference type="CDD" id="cd00130">
    <property type="entry name" value="PAS"/>
    <property type="match status" value="4"/>
</dbReference>
<dbReference type="PROSITE" id="PS50109">
    <property type="entry name" value="HIS_KIN"/>
    <property type="match status" value="1"/>
</dbReference>
<dbReference type="SMART" id="SM00387">
    <property type="entry name" value="HATPase_c"/>
    <property type="match status" value="1"/>
</dbReference>
<dbReference type="InterPro" id="IPR013767">
    <property type="entry name" value="PAS_fold"/>
</dbReference>
<dbReference type="AlphaFoldDB" id="A0A3R7HGC0"/>
<feature type="domain" description="PAS" evidence="9">
    <location>
        <begin position="481"/>
        <end position="551"/>
    </location>
</feature>